<comment type="caution">
    <text evidence="6">The sequence shown here is derived from an EMBL/GenBank/DDBJ whole genome shotgun (WGS) entry which is preliminary data.</text>
</comment>
<feature type="domain" description="HTH araC/xylS-type" evidence="5">
    <location>
        <begin position="309"/>
        <end position="407"/>
    </location>
</feature>
<dbReference type="RefSeq" id="WP_111144920.1">
    <property type="nucleotide sequence ID" value="NZ_QKRB01000010.1"/>
</dbReference>
<evidence type="ECO:0000256" key="4">
    <source>
        <dbReference type="SAM" id="MobiDB-lite"/>
    </source>
</evidence>
<dbReference type="Gene3D" id="1.10.10.60">
    <property type="entry name" value="Homeodomain-like"/>
    <property type="match status" value="2"/>
</dbReference>
<gene>
    <name evidence="6" type="ORF">DNH61_01425</name>
</gene>
<dbReference type="GO" id="GO:0003700">
    <property type="term" value="F:DNA-binding transcription factor activity"/>
    <property type="evidence" value="ECO:0007669"/>
    <property type="project" value="InterPro"/>
</dbReference>
<keyword evidence="7" id="KW-1185">Reference proteome</keyword>
<dbReference type="EMBL" id="QKRB01000010">
    <property type="protein sequence ID" value="PZD97559.1"/>
    <property type="molecule type" value="Genomic_DNA"/>
</dbReference>
<dbReference type="PANTHER" id="PTHR43280">
    <property type="entry name" value="ARAC-FAMILY TRANSCRIPTIONAL REGULATOR"/>
    <property type="match status" value="1"/>
</dbReference>
<dbReference type="SUPFAM" id="SSF46689">
    <property type="entry name" value="Homeodomain-like"/>
    <property type="match status" value="2"/>
</dbReference>
<organism evidence="6 7">
    <name type="scientific">Paenibacillus sambharensis</name>
    <dbReference type="NCBI Taxonomy" id="1803190"/>
    <lineage>
        <taxon>Bacteria</taxon>
        <taxon>Bacillati</taxon>
        <taxon>Bacillota</taxon>
        <taxon>Bacilli</taxon>
        <taxon>Bacillales</taxon>
        <taxon>Paenibacillaceae</taxon>
        <taxon>Paenibacillus</taxon>
    </lineage>
</organism>
<dbReference type="Proteomes" id="UP000249522">
    <property type="component" value="Unassembled WGS sequence"/>
</dbReference>
<dbReference type="InterPro" id="IPR018060">
    <property type="entry name" value="HTH_AraC"/>
</dbReference>
<keyword evidence="1" id="KW-0805">Transcription regulation</keyword>
<dbReference type="SMART" id="SM00342">
    <property type="entry name" value="HTH_ARAC"/>
    <property type="match status" value="1"/>
</dbReference>
<reference evidence="6 7" key="1">
    <citation type="submission" date="2018-06" db="EMBL/GenBank/DDBJ databases">
        <title>Paenibacillus imtechensis sp. nov.</title>
        <authorList>
            <person name="Pinnaka A.K."/>
            <person name="Singh H."/>
            <person name="Kaur M."/>
        </authorList>
    </citation>
    <scope>NUCLEOTIDE SEQUENCE [LARGE SCALE GENOMIC DNA]</scope>
    <source>
        <strain evidence="6 7">SMB1</strain>
    </source>
</reference>
<keyword evidence="2" id="KW-0238">DNA-binding</keyword>
<protein>
    <recommendedName>
        <fullName evidence="5">HTH araC/xylS-type domain-containing protein</fullName>
    </recommendedName>
</protein>
<feature type="region of interest" description="Disordered" evidence="4">
    <location>
        <begin position="404"/>
        <end position="434"/>
    </location>
</feature>
<evidence type="ECO:0000256" key="2">
    <source>
        <dbReference type="ARBA" id="ARBA00023125"/>
    </source>
</evidence>
<dbReference type="PROSITE" id="PS01124">
    <property type="entry name" value="HTH_ARAC_FAMILY_2"/>
    <property type="match status" value="1"/>
</dbReference>
<evidence type="ECO:0000313" key="7">
    <source>
        <dbReference type="Proteomes" id="UP000249522"/>
    </source>
</evidence>
<dbReference type="PANTHER" id="PTHR43280:SF34">
    <property type="entry name" value="ARAC-FAMILY TRANSCRIPTIONAL REGULATOR"/>
    <property type="match status" value="1"/>
</dbReference>
<dbReference type="AlphaFoldDB" id="A0A2W1LFT4"/>
<dbReference type="InterPro" id="IPR009057">
    <property type="entry name" value="Homeodomain-like_sf"/>
</dbReference>
<dbReference type="OrthoDB" id="247151at2"/>
<evidence type="ECO:0000256" key="3">
    <source>
        <dbReference type="ARBA" id="ARBA00023163"/>
    </source>
</evidence>
<accession>A0A2W1LFT4</accession>
<dbReference type="Pfam" id="PF12833">
    <property type="entry name" value="HTH_18"/>
    <property type="match status" value="1"/>
</dbReference>
<evidence type="ECO:0000313" key="6">
    <source>
        <dbReference type="EMBL" id="PZD97559.1"/>
    </source>
</evidence>
<proteinExistence type="predicted"/>
<evidence type="ECO:0000259" key="5">
    <source>
        <dbReference type="PROSITE" id="PS01124"/>
    </source>
</evidence>
<evidence type="ECO:0000256" key="1">
    <source>
        <dbReference type="ARBA" id="ARBA00023015"/>
    </source>
</evidence>
<sequence>MDESAIAEIAEIATLMHETFRVPVHYLSASGDTLYESPAFHRANPFYSSWEELLRLCGHEGNISSPLPRLAVTPYLEQFVFMNDIQEGRCLGMYIVGPLLQARLTDAHMKGLVKDQSGIIGQTAVLMYYQSLRGMSEESLQRASLMLHYLVYGVRLSYEELLSANRQPSAAVEIDEPLLAFSKVRENISFHHDPVIELRLFDCVRRGQPDALAEHQQAMAEEQVGVLSRSSYLRSQKNLFIAVVTLATRAAIQGGLHSEIAFTLSDLYIQRVEDLTEPSTIRELSNDALYTFASRVKEAHNNRYSRAVTLCINYIFNHLYEAITLDKLAHLTGLHPTYVSALFKQEVGVPLSRYIQNVRIEEAKNLLALTNYSITKIYTLLSFPDQSYFTRVFKQLTGMTPKKFRDSRQFEPGITGPEPSASRVQAPDPPADIS</sequence>
<name>A0A2W1LFT4_9BACL</name>
<dbReference type="GO" id="GO:0043565">
    <property type="term" value="F:sequence-specific DNA binding"/>
    <property type="evidence" value="ECO:0007669"/>
    <property type="project" value="InterPro"/>
</dbReference>
<keyword evidence="3" id="KW-0804">Transcription</keyword>